<gene>
    <name evidence="1" type="ORF">A2626_02335</name>
</gene>
<proteinExistence type="predicted"/>
<comment type="caution">
    <text evidence="1">The sequence shown here is derived from an EMBL/GenBank/DDBJ whole genome shotgun (WGS) entry which is preliminary data.</text>
</comment>
<dbReference type="InterPro" id="IPR043519">
    <property type="entry name" value="NT_sf"/>
</dbReference>
<reference evidence="1 2" key="1">
    <citation type="journal article" date="2016" name="Nat. Commun.">
        <title>Thousands of microbial genomes shed light on interconnected biogeochemical processes in an aquifer system.</title>
        <authorList>
            <person name="Anantharaman K."/>
            <person name="Brown C.T."/>
            <person name="Hug L.A."/>
            <person name="Sharon I."/>
            <person name="Castelle C.J."/>
            <person name="Probst A.J."/>
            <person name="Thomas B.C."/>
            <person name="Singh A."/>
            <person name="Wilkins M.J."/>
            <person name="Karaoz U."/>
            <person name="Brodie E.L."/>
            <person name="Williams K.H."/>
            <person name="Hubbard S.S."/>
            <person name="Banfield J.F."/>
        </authorList>
    </citation>
    <scope>NUCLEOTIDE SEQUENCE [LARGE SCALE GENOMIC DNA]</scope>
</reference>
<dbReference type="Gene3D" id="3.30.460.40">
    <property type="match status" value="1"/>
</dbReference>
<dbReference type="SUPFAM" id="SSF81301">
    <property type="entry name" value="Nucleotidyltransferase"/>
    <property type="match status" value="1"/>
</dbReference>
<protein>
    <recommendedName>
        <fullName evidence="3">Polymerase nucleotidyl transferase domain-containing protein</fullName>
    </recommendedName>
</protein>
<evidence type="ECO:0008006" key="3">
    <source>
        <dbReference type="Google" id="ProtNLM"/>
    </source>
</evidence>
<accession>A0A1G2E0N0</accession>
<evidence type="ECO:0000313" key="2">
    <source>
        <dbReference type="Proteomes" id="UP000177360"/>
    </source>
</evidence>
<sequence length="62" mass="7108">MEISSQEKILIEIVKVLDDLKIKYFITGDFAVSVWGRPRATFNMDIVVRIIEEPQADKLVDA</sequence>
<dbReference type="AlphaFoldDB" id="A0A1G2E0N0"/>
<dbReference type="Proteomes" id="UP000177360">
    <property type="component" value="Unassembled WGS sequence"/>
</dbReference>
<organism evidence="1 2">
    <name type="scientific">Candidatus Nealsonbacteria bacterium RIFCSPHIGHO2_01_FULL_38_55</name>
    <dbReference type="NCBI Taxonomy" id="1801664"/>
    <lineage>
        <taxon>Bacteria</taxon>
        <taxon>Candidatus Nealsoniibacteriota</taxon>
    </lineage>
</organism>
<dbReference type="EMBL" id="MHLZ01000033">
    <property type="protein sequence ID" value="OGZ19416.1"/>
    <property type="molecule type" value="Genomic_DNA"/>
</dbReference>
<evidence type="ECO:0000313" key="1">
    <source>
        <dbReference type="EMBL" id="OGZ19416.1"/>
    </source>
</evidence>
<name>A0A1G2E0N0_9BACT</name>